<dbReference type="NCBIfam" id="TIGR00046">
    <property type="entry name" value="RsmE family RNA methyltransferase"/>
    <property type="match status" value="1"/>
</dbReference>
<dbReference type="EMBL" id="CP022535">
    <property type="protein sequence ID" value="ASP28102.1"/>
    <property type="molecule type" value="Genomic_DNA"/>
</dbReference>
<evidence type="ECO:0000256" key="8">
    <source>
        <dbReference type="ARBA" id="ARBA00022679"/>
    </source>
</evidence>
<keyword evidence="7 12" id="KW-0489">Methyltransferase</keyword>
<name>A0A222ENN0_9MOLU</name>
<dbReference type="CDD" id="cd18084">
    <property type="entry name" value="RsmE-like"/>
    <property type="match status" value="1"/>
</dbReference>
<protein>
    <recommendedName>
        <fullName evidence="4 12">Ribosomal RNA small subunit methyltransferase E</fullName>
        <ecNumber evidence="3 12">2.1.1.193</ecNumber>
    </recommendedName>
</protein>
<feature type="domain" description="Ribosomal RNA small subunit methyltransferase E methyltransferase" evidence="13">
    <location>
        <begin position="76"/>
        <end position="235"/>
    </location>
</feature>
<gene>
    <name evidence="15" type="primary">rsmE</name>
    <name evidence="15" type="ORF">SCORR_v1c03280</name>
</gene>
<evidence type="ECO:0000256" key="1">
    <source>
        <dbReference type="ARBA" id="ARBA00004496"/>
    </source>
</evidence>
<comment type="subcellular location">
    <subcellularLocation>
        <location evidence="1 12">Cytoplasm</location>
    </subcellularLocation>
</comment>
<reference evidence="15 16" key="1">
    <citation type="submission" date="2017-07" db="EMBL/GenBank/DDBJ databases">
        <title>Complete genome sequence of Spiroplasma corruscae EC-1 (DSM 19793).</title>
        <authorList>
            <person name="Tsai Y.-M."/>
            <person name="Lo W.-S."/>
            <person name="Kuo C.-H."/>
        </authorList>
    </citation>
    <scope>NUCLEOTIDE SEQUENCE [LARGE SCALE GENOMIC DNA]</scope>
    <source>
        <strain evidence="15 16">EC-1</strain>
    </source>
</reference>
<comment type="function">
    <text evidence="10 12">Specifically methylates the N3 position of the uracil ring of uridine 1498 (m3U1498) in 16S rRNA. Acts on the fully assembled 30S ribosomal subunit.</text>
</comment>
<dbReference type="GO" id="GO:0070475">
    <property type="term" value="P:rRNA base methylation"/>
    <property type="evidence" value="ECO:0007669"/>
    <property type="project" value="TreeGrafter"/>
</dbReference>
<keyword evidence="5 12" id="KW-0963">Cytoplasm</keyword>
<dbReference type="InterPro" id="IPR029026">
    <property type="entry name" value="tRNA_m1G_MTases_N"/>
</dbReference>
<dbReference type="Pfam" id="PF20260">
    <property type="entry name" value="PUA_4"/>
    <property type="match status" value="1"/>
</dbReference>
<evidence type="ECO:0000313" key="16">
    <source>
        <dbReference type="Proteomes" id="UP000203229"/>
    </source>
</evidence>
<evidence type="ECO:0000256" key="12">
    <source>
        <dbReference type="PIRNR" id="PIRNR015601"/>
    </source>
</evidence>
<evidence type="ECO:0000256" key="4">
    <source>
        <dbReference type="ARBA" id="ARBA00013673"/>
    </source>
</evidence>
<evidence type="ECO:0000256" key="3">
    <source>
        <dbReference type="ARBA" id="ARBA00012328"/>
    </source>
</evidence>
<keyword evidence="16" id="KW-1185">Reference proteome</keyword>
<accession>A0A222ENN0</accession>
<dbReference type="RefSeq" id="WP_094048533.1">
    <property type="nucleotide sequence ID" value="NZ_CP022535.1"/>
</dbReference>
<dbReference type="InterPro" id="IPR029028">
    <property type="entry name" value="Alpha/beta_knot_MTases"/>
</dbReference>
<evidence type="ECO:0000256" key="11">
    <source>
        <dbReference type="ARBA" id="ARBA00047944"/>
    </source>
</evidence>
<dbReference type="Gene3D" id="3.40.1280.10">
    <property type="match status" value="1"/>
</dbReference>
<keyword evidence="9 12" id="KW-0949">S-adenosyl-L-methionine</keyword>
<dbReference type="InterPro" id="IPR006700">
    <property type="entry name" value="RsmE"/>
</dbReference>
<evidence type="ECO:0000259" key="14">
    <source>
        <dbReference type="Pfam" id="PF20260"/>
    </source>
</evidence>
<dbReference type="InterPro" id="IPR015947">
    <property type="entry name" value="PUA-like_sf"/>
</dbReference>
<comment type="catalytic activity">
    <reaction evidence="11 12">
        <text>uridine(1498) in 16S rRNA + S-adenosyl-L-methionine = N(3)-methyluridine(1498) in 16S rRNA + S-adenosyl-L-homocysteine + H(+)</text>
        <dbReference type="Rhea" id="RHEA:42920"/>
        <dbReference type="Rhea" id="RHEA-COMP:10283"/>
        <dbReference type="Rhea" id="RHEA-COMP:10284"/>
        <dbReference type="ChEBI" id="CHEBI:15378"/>
        <dbReference type="ChEBI" id="CHEBI:57856"/>
        <dbReference type="ChEBI" id="CHEBI:59789"/>
        <dbReference type="ChEBI" id="CHEBI:65315"/>
        <dbReference type="ChEBI" id="CHEBI:74502"/>
        <dbReference type="EC" id="2.1.1.193"/>
    </reaction>
</comment>
<dbReference type="EC" id="2.1.1.193" evidence="3 12"/>
<dbReference type="InterPro" id="IPR046886">
    <property type="entry name" value="RsmE_MTase_dom"/>
</dbReference>
<evidence type="ECO:0000256" key="6">
    <source>
        <dbReference type="ARBA" id="ARBA00022552"/>
    </source>
</evidence>
<organism evidence="15 16">
    <name type="scientific">Spiroplasma corruscae</name>
    <dbReference type="NCBI Taxonomy" id="216934"/>
    <lineage>
        <taxon>Bacteria</taxon>
        <taxon>Bacillati</taxon>
        <taxon>Mycoplasmatota</taxon>
        <taxon>Mollicutes</taxon>
        <taxon>Entomoplasmatales</taxon>
        <taxon>Spiroplasmataceae</taxon>
        <taxon>Spiroplasma</taxon>
    </lineage>
</organism>
<keyword evidence="8 12" id="KW-0808">Transferase</keyword>
<dbReference type="PANTHER" id="PTHR30027:SF3">
    <property type="entry name" value="16S RRNA (URACIL(1498)-N(3))-METHYLTRANSFERASE"/>
    <property type="match status" value="1"/>
</dbReference>
<evidence type="ECO:0000259" key="13">
    <source>
        <dbReference type="Pfam" id="PF04452"/>
    </source>
</evidence>
<dbReference type="SUPFAM" id="SSF88697">
    <property type="entry name" value="PUA domain-like"/>
    <property type="match status" value="1"/>
</dbReference>
<keyword evidence="6 12" id="KW-0698">rRNA processing</keyword>
<evidence type="ECO:0000256" key="9">
    <source>
        <dbReference type="ARBA" id="ARBA00022691"/>
    </source>
</evidence>
<dbReference type="Proteomes" id="UP000203229">
    <property type="component" value="Chromosome"/>
</dbReference>
<evidence type="ECO:0000256" key="5">
    <source>
        <dbReference type="ARBA" id="ARBA00022490"/>
    </source>
</evidence>
<evidence type="ECO:0000256" key="7">
    <source>
        <dbReference type="ARBA" id="ARBA00022603"/>
    </source>
</evidence>
<dbReference type="PIRSF" id="PIRSF015601">
    <property type="entry name" value="MTase_slr0722"/>
    <property type="match status" value="1"/>
</dbReference>
<dbReference type="InterPro" id="IPR046887">
    <property type="entry name" value="RsmE_PUA-like"/>
</dbReference>
<evidence type="ECO:0000256" key="10">
    <source>
        <dbReference type="ARBA" id="ARBA00025699"/>
    </source>
</evidence>
<dbReference type="Gene3D" id="2.40.240.20">
    <property type="entry name" value="Hypothetical PUA domain-like, domain 1"/>
    <property type="match status" value="1"/>
</dbReference>
<sequence length="241" mass="28177">MYQYFTNKKVNNSFIIDGNDFHHIKNVIKLKLKEHIHIVFNEQKYLCELEIIKESECIAKIISKIDITKNKFKPIINLYCGIIREQKWDYVLQKATELGVNNIYPVIFTRNVVKINSKDEDKKIFRWQSIIDTAAKQTKSIIIPKVGKIIYNFKDIKIDNNYLNIICYENEKNQNLKNILNKNNLVNAINIVIGPEGGFTDNEVTFFVKQNFNSVSLGNNILRAETVPLFVLSCLIYEYDM</sequence>
<comment type="similarity">
    <text evidence="2 12">Belongs to the RNA methyltransferase RsmE family.</text>
</comment>
<evidence type="ECO:0000256" key="2">
    <source>
        <dbReference type="ARBA" id="ARBA00005528"/>
    </source>
</evidence>
<dbReference type="KEGG" id="scou:SCORR_v1c03280"/>
<dbReference type="PANTHER" id="PTHR30027">
    <property type="entry name" value="RIBOSOMAL RNA SMALL SUBUNIT METHYLTRANSFERASE E"/>
    <property type="match status" value="1"/>
</dbReference>
<dbReference type="AlphaFoldDB" id="A0A222ENN0"/>
<evidence type="ECO:0000313" key="15">
    <source>
        <dbReference type="EMBL" id="ASP28102.1"/>
    </source>
</evidence>
<dbReference type="Pfam" id="PF04452">
    <property type="entry name" value="Methyltrans_RNA"/>
    <property type="match status" value="1"/>
</dbReference>
<dbReference type="SUPFAM" id="SSF75217">
    <property type="entry name" value="alpha/beta knot"/>
    <property type="match status" value="1"/>
</dbReference>
<dbReference type="GO" id="GO:0070042">
    <property type="term" value="F:rRNA (uridine-N3-)-methyltransferase activity"/>
    <property type="evidence" value="ECO:0007669"/>
    <property type="project" value="TreeGrafter"/>
</dbReference>
<proteinExistence type="inferred from homology"/>
<feature type="domain" description="Ribosomal RNA small subunit methyltransferase E PUA-like" evidence="14">
    <location>
        <begin position="16"/>
        <end position="62"/>
    </location>
</feature>
<dbReference type="GO" id="GO:0005737">
    <property type="term" value="C:cytoplasm"/>
    <property type="evidence" value="ECO:0007669"/>
    <property type="project" value="UniProtKB-SubCell"/>
</dbReference>
<dbReference type="OrthoDB" id="9815641at2"/>